<comment type="function">
    <text evidence="12 13">Catalyzes the ATP-dependent phosphorylation of L-homoserine to L-homoserine phosphate.</text>
</comment>
<dbReference type="GO" id="GO:0004413">
    <property type="term" value="F:homoserine kinase activity"/>
    <property type="evidence" value="ECO:0007669"/>
    <property type="project" value="UniProtKB-UniRule"/>
</dbReference>
<evidence type="ECO:0000256" key="3">
    <source>
        <dbReference type="ARBA" id="ARBA00012078"/>
    </source>
</evidence>
<evidence type="ECO:0000259" key="14">
    <source>
        <dbReference type="Pfam" id="PF00288"/>
    </source>
</evidence>
<evidence type="ECO:0000256" key="1">
    <source>
        <dbReference type="ARBA" id="ARBA00005015"/>
    </source>
</evidence>
<gene>
    <name evidence="13 16" type="primary">thrB</name>
    <name evidence="16" type="ORF">NCTC4824_01206</name>
</gene>
<dbReference type="AlphaFoldDB" id="A0A2X4W4Y1"/>
<dbReference type="InterPro" id="IPR000870">
    <property type="entry name" value="Homoserine_kinase"/>
</dbReference>
<dbReference type="InterPro" id="IPR013750">
    <property type="entry name" value="GHMP_kinase_C_dom"/>
</dbReference>
<dbReference type="SUPFAM" id="SSF55060">
    <property type="entry name" value="GHMP Kinase, C-terminal domain"/>
    <property type="match status" value="1"/>
</dbReference>
<dbReference type="InterPro" id="IPR020568">
    <property type="entry name" value="Ribosomal_Su5_D2-typ_SF"/>
</dbReference>
<evidence type="ECO:0000256" key="13">
    <source>
        <dbReference type="HAMAP-Rule" id="MF_00384"/>
    </source>
</evidence>
<keyword evidence="8 13" id="KW-0547">Nucleotide-binding</keyword>
<dbReference type="InterPro" id="IPR006204">
    <property type="entry name" value="GHMP_kinase_N_dom"/>
</dbReference>
<accession>A0A2X4W4Y1</accession>
<feature type="binding site" evidence="13">
    <location>
        <begin position="87"/>
        <end position="97"/>
    </location>
    <ligand>
        <name>ATP</name>
        <dbReference type="ChEBI" id="CHEBI:30616"/>
    </ligand>
</feature>
<comment type="catalytic activity">
    <reaction evidence="11 13">
        <text>L-homoserine + ATP = O-phospho-L-homoserine + ADP + H(+)</text>
        <dbReference type="Rhea" id="RHEA:13985"/>
        <dbReference type="ChEBI" id="CHEBI:15378"/>
        <dbReference type="ChEBI" id="CHEBI:30616"/>
        <dbReference type="ChEBI" id="CHEBI:57476"/>
        <dbReference type="ChEBI" id="CHEBI:57590"/>
        <dbReference type="ChEBI" id="CHEBI:456216"/>
        <dbReference type="EC" id="2.7.1.39"/>
    </reaction>
</comment>
<dbReference type="PANTHER" id="PTHR20861:SF1">
    <property type="entry name" value="HOMOSERINE KINASE"/>
    <property type="match status" value="1"/>
</dbReference>
<feature type="domain" description="GHMP kinase C-terminal" evidence="15">
    <location>
        <begin position="201"/>
        <end position="277"/>
    </location>
</feature>
<evidence type="ECO:0000313" key="16">
    <source>
        <dbReference type="EMBL" id="SQI54012.1"/>
    </source>
</evidence>
<dbReference type="UniPathway" id="UPA00050">
    <property type="reaction ID" value="UER00064"/>
</dbReference>
<reference evidence="16 17" key="1">
    <citation type="submission" date="2018-06" db="EMBL/GenBank/DDBJ databases">
        <authorList>
            <consortium name="Pathogen Informatics"/>
            <person name="Doyle S."/>
        </authorList>
    </citation>
    <scope>NUCLEOTIDE SEQUENCE [LARGE SCALE GENOMIC DNA]</scope>
    <source>
        <strain evidence="16 17">NCTC4824</strain>
    </source>
</reference>
<dbReference type="PRINTS" id="PR00958">
    <property type="entry name" value="HOMSERKINASE"/>
</dbReference>
<keyword evidence="7 13" id="KW-0791">Threonine biosynthesis</keyword>
<keyword evidence="17" id="KW-1185">Reference proteome</keyword>
<evidence type="ECO:0000256" key="12">
    <source>
        <dbReference type="ARBA" id="ARBA00049954"/>
    </source>
</evidence>
<evidence type="ECO:0000256" key="8">
    <source>
        <dbReference type="ARBA" id="ARBA00022741"/>
    </source>
</evidence>
<protein>
    <recommendedName>
        <fullName evidence="4 13">Homoserine kinase</fullName>
        <shortName evidence="13">HK</shortName>
        <shortName evidence="13">HSK</shortName>
        <ecNumber evidence="3 13">2.7.1.39</ecNumber>
    </recommendedName>
</protein>
<evidence type="ECO:0000256" key="10">
    <source>
        <dbReference type="ARBA" id="ARBA00022840"/>
    </source>
</evidence>
<dbReference type="InterPro" id="IPR006203">
    <property type="entry name" value="GHMP_knse_ATP-bd_CS"/>
</dbReference>
<keyword evidence="5 13" id="KW-0028">Amino-acid biosynthesis</keyword>
<dbReference type="Gene3D" id="3.30.70.890">
    <property type="entry name" value="GHMP kinase, C-terminal domain"/>
    <property type="match status" value="1"/>
</dbReference>
<feature type="domain" description="GHMP kinase N-terminal" evidence="14">
    <location>
        <begin position="59"/>
        <end position="140"/>
    </location>
</feature>
<keyword evidence="6 13" id="KW-0808">Transferase</keyword>
<name>A0A2X4W4Y1_LEDLE</name>
<dbReference type="Proteomes" id="UP000249134">
    <property type="component" value="Chromosome 1"/>
</dbReference>
<evidence type="ECO:0000256" key="9">
    <source>
        <dbReference type="ARBA" id="ARBA00022777"/>
    </source>
</evidence>
<keyword evidence="13" id="KW-0963">Cytoplasm</keyword>
<dbReference type="InterPro" id="IPR014721">
    <property type="entry name" value="Ribsml_uS5_D2-typ_fold_subgr"/>
</dbReference>
<evidence type="ECO:0000256" key="4">
    <source>
        <dbReference type="ARBA" id="ARBA00017858"/>
    </source>
</evidence>
<dbReference type="HAMAP" id="MF_00384">
    <property type="entry name" value="Homoser_kinase"/>
    <property type="match status" value="1"/>
</dbReference>
<dbReference type="STRING" id="1348624.GCA_001591545_00300"/>
<evidence type="ECO:0000259" key="15">
    <source>
        <dbReference type="Pfam" id="PF08544"/>
    </source>
</evidence>
<organism evidence="16 17">
    <name type="scientific">Lederbergia lenta</name>
    <name type="common">Bacillus lentus</name>
    <dbReference type="NCBI Taxonomy" id="1467"/>
    <lineage>
        <taxon>Bacteria</taxon>
        <taxon>Bacillati</taxon>
        <taxon>Bacillota</taxon>
        <taxon>Bacilli</taxon>
        <taxon>Bacillales</taxon>
        <taxon>Bacillaceae</taxon>
        <taxon>Lederbergia</taxon>
    </lineage>
</organism>
<evidence type="ECO:0000256" key="6">
    <source>
        <dbReference type="ARBA" id="ARBA00022679"/>
    </source>
</evidence>
<evidence type="ECO:0000313" key="17">
    <source>
        <dbReference type="Proteomes" id="UP000249134"/>
    </source>
</evidence>
<dbReference type="PANTHER" id="PTHR20861">
    <property type="entry name" value="HOMOSERINE/4-DIPHOSPHOCYTIDYL-2-C-METHYL-D-ERYTHRITOL KINASE"/>
    <property type="match status" value="1"/>
</dbReference>
<keyword evidence="9 13" id="KW-0418">Kinase</keyword>
<dbReference type="PIRSF" id="PIRSF000676">
    <property type="entry name" value="Homoser_kin"/>
    <property type="match status" value="1"/>
</dbReference>
<dbReference type="EC" id="2.7.1.39" evidence="3 13"/>
<dbReference type="Pfam" id="PF00288">
    <property type="entry name" value="GHMP_kinases_N"/>
    <property type="match status" value="1"/>
</dbReference>
<evidence type="ECO:0000256" key="7">
    <source>
        <dbReference type="ARBA" id="ARBA00022697"/>
    </source>
</evidence>
<dbReference type="InterPro" id="IPR036554">
    <property type="entry name" value="GHMP_kinase_C_sf"/>
</dbReference>
<dbReference type="GO" id="GO:0005737">
    <property type="term" value="C:cytoplasm"/>
    <property type="evidence" value="ECO:0007669"/>
    <property type="project" value="UniProtKB-SubCell"/>
</dbReference>
<dbReference type="NCBIfam" id="TIGR00191">
    <property type="entry name" value="thrB"/>
    <property type="match status" value="1"/>
</dbReference>
<comment type="subcellular location">
    <subcellularLocation>
        <location evidence="13">Cytoplasm</location>
    </subcellularLocation>
</comment>
<dbReference type="SUPFAM" id="SSF54211">
    <property type="entry name" value="Ribosomal protein S5 domain 2-like"/>
    <property type="match status" value="1"/>
</dbReference>
<proteinExistence type="inferred from homology"/>
<evidence type="ECO:0000256" key="5">
    <source>
        <dbReference type="ARBA" id="ARBA00022605"/>
    </source>
</evidence>
<sequence length="296" mass="31823">MTCFTITVPASTANIGPGFDSVGMALNRYLTLRVTVDDEWVFEHQSIHLPEVPVAKEHFIYQIAEKVANQFGAVLPGAYVKMDSEIPLARGLGSSSSAIIAGIELADQLCGLTLSLTDKLQIASAFEGHPDNVAPSLLGGLVIAAQSSEGDLDYLHKKDDNLDIIAYIPHFELKTEAARKVLPDQYSRSEAASASAVANVMFAALVSGDYKLAGKMMEKDLFHEPHRASLLPDYQKIRQEARNAGAFGTVISGAGPTMMSLASKGNGAIIAKHLQQLLPDYSVEVLEMDLRGSHVD</sequence>
<comment type="pathway">
    <text evidence="1 13">Amino-acid biosynthesis; L-threonine biosynthesis; L-threonine from L-aspartate: step 4/5.</text>
</comment>
<dbReference type="RefSeq" id="WP_066136496.1">
    <property type="nucleotide sequence ID" value="NZ_CBCSGM010000001.1"/>
</dbReference>
<keyword evidence="10 13" id="KW-0067">ATP-binding</keyword>
<evidence type="ECO:0000256" key="2">
    <source>
        <dbReference type="ARBA" id="ARBA00007370"/>
    </source>
</evidence>
<evidence type="ECO:0000256" key="11">
    <source>
        <dbReference type="ARBA" id="ARBA00049375"/>
    </source>
</evidence>
<dbReference type="KEGG" id="blen:NCTC4824_01206"/>
<dbReference type="GO" id="GO:0005524">
    <property type="term" value="F:ATP binding"/>
    <property type="evidence" value="ECO:0007669"/>
    <property type="project" value="UniProtKB-UniRule"/>
</dbReference>
<dbReference type="EMBL" id="LS483476">
    <property type="protein sequence ID" value="SQI54012.1"/>
    <property type="molecule type" value="Genomic_DNA"/>
</dbReference>
<dbReference type="GO" id="GO:0009088">
    <property type="term" value="P:threonine biosynthetic process"/>
    <property type="evidence" value="ECO:0007669"/>
    <property type="project" value="UniProtKB-UniRule"/>
</dbReference>
<dbReference type="PROSITE" id="PS00627">
    <property type="entry name" value="GHMP_KINASES_ATP"/>
    <property type="match status" value="1"/>
</dbReference>
<comment type="similarity">
    <text evidence="2 13">Belongs to the GHMP kinase family. Homoserine kinase subfamily.</text>
</comment>
<dbReference type="Pfam" id="PF08544">
    <property type="entry name" value="GHMP_kinases_C"/>
    <property type="match status" value="1"/>
</dbReference>
<dbReference type="Gene3D" id="3.30.230.10">
    <property type="match status" value="1"/>
</dbReference>